<dbReference type="Pfam" id="PF09137">
    <property type="entry name" value="Glucodextran_N"/>
    <property type="match status" value="1"/>
</dbReference>
<keyword evidence="4" id="KW-1185">Reference proteome</keyword>
<dbReference type="InterPro" id="IPR012341">
    <property type="entry name" value="6hp_glycosidase-like_sf"/>
</dbReference>
<name>A0A2S7UZV8_9GAMM</name>
<protein>
    <submittedName>
        <fullName evidence="3">Glucan 1,4-alpha-glucosidase</fullName>
    </submittedName>
</protein>
<evidence type="ECO:0000313" key="3">
    <source>
        <dbReference type="EMBL" id="PQJ55309.1"/>
    </source>
</evidence>
<dbReference type="Gene3D" id="2.70.98.10">
    <property type="match status" value="1"/>
</dbReference>
<dbReference type="InterPro" id="IPR008928">
    <property type="entry name" value="6-hairpin_glycosidase_sf"/>
</dbReference>
<feature type="domain" description="GH15-like" evidence="1">
    <location>
        <begin position="341"/>
        <end position="793"/>
    </location>
</feature>
<gene>
    <name evidence="3" type="ORF">BTO11_13490</name>
</gene>
<dbReference type="OrthoDB" id="9806081at2"/>
<comment type="caution">
    <text evidence="3">The sequence shown here is derived from an EMBL/GenBank/DDBJ whole genome shotgun (WGS) entry which is preliminary data.</text>
</comment>
<evidence type="ECO:0000313" key="4">
    <source>
        <dbReference type="Proteomes" id="UP000239007"/>
    </source>
</evidence>
<dbReference type="Pfam" id="PF00723">
    <property type="entry name" value="Glyco_hydro_15"/>
    <property type="match status" value="1"/>
</dbReference>
<dbReference type="GO" id="GO:0004553">
    <property type="term" value="F:hydrolase activity, hydrolyzing O-glycosyl compounds"/>
    <property type="evidence" value="ECO:0007669"/>
    <property type="project" value="UniProtKB-ARBA"/>
</dbReference>
<evidence type="ECO:0000259" key="2">
    <source>
        <dbReference type="Pfam" id="PF09137"/>
    </source>
</evidence>
<dbReference type="EMBL" id="MSCH01000003">
    <property type="protein sequence ID" value="PQJ55309.1"/>
    <property type="molecule type" value="Genomic_DNA"/>
</dbReference>
<dbReference type="NCBIfam" id="TIGR01535">
    <property type="entry name" value="glucan_glucosid"/>
    <property type="match status" value="1"/>
</dbReference>
<evidence type="ECO:0000259" key="1">
    <source>
        <dbReference type="Pfam" id="PF00723"/>
    </source>
</evidence>
<dbReference type="InterPro" id="IPR011013">
    <property type="entry name" value="Gal_mutarotase_sf_dom"/>
</dbReference>
<dbReference type="InterPro" id="IPR014718">
    <property type="entry name" value="GH-type_carb-bd"/>
</dbReference>
<dbReference type="RefSeq" id="WP_105053773.1">
    <property type="nucleotide sequence ID" value="NZ_BMYG01000001.1"/>
</dbReference>
<dbReference type="Proteomes" id="UP000239007">
    <property type="component" value="Unassembled WGS sequence"/>
</dbReference>
<dbReference type="SUPFAM" id="SSF74650">
    <property type="entry name" value="Galactose mutarotase-like"/>
    <property type="match status" value="1"/>
</dbReference>
<dbReference type="GO" id="GO:0005975">
    <property type="term" value="P:carbohydrate metabolic process"/>
    <property type="evidence" value="ECO:0007669"/>
    <property type="project" value="InterPro"/>
</dbReference>
<dbReference type="Gene3D" id="1.50.10.10">
    <property type="match status" value="1"/>
</dbReference>
<dbReference type="SUPFAM" id="SSF48208">
    <property type="entry name" value="Six-hairpin glycosidases"/>
    <property type="match status" value="1"/>
</dbReference>
<dbReference type="AlphaFoldDB" id="A0A2S7UZV8"/>
<reference evidence="3 4" key="1">
    <citation type="submission" date="2016-12" db="EMBL/GenBank/DDBJ databases">
        <title>Diversity of luminous bacteria.</title>
        <authorList>
            <person name="Yoshizawa S."/>
            <person name="Kogure K."/>
        </authorList>
    </citation>
    <scope>NUCLEOTIDE SEQUENCE [LARGE SCALE GENOMIC DNA]</scope>
    <source>
        <strain evidence="3 4">SA4-48</strain>
    </source>
</reference>
<dbReference type="PANTHER" id="PTHR31616:SF0">
    <property type="entry name" value="GLUCAN 1,4-ALPHA-GLUCOSIDASE"/>
    <property type="match status" value="1"/>
</dbReference>
<sequence length="815" mass="89603">MALASSLTLIGCGQSSTNTTEDTDALATKNIIAPGAPGAASTWAYAGKNGIGTSYEAYKDLKYTDEAVTGKVSKVWFSLAQGIITETMFGLIHEAQIKDMQFVVTGTGFVDTEKDDTISTIEYLYRDDQNRPLSLAYKIVNQDKEGKYSIEKHVFTDPSHNTLYVKTYFTANEANITPYLLVNPHVNNSGSNDMAVASKNSLSASDNGSHITLLSKQGFKQTSVGFIGESDGLTDLKDGVMDWQYQNTGEIAGNVGLTAQFNTVNLDGKGSATVEFDITLGFGYSQTESHDEAQSTLERGYQAVLAQYNGEGSAIGWQDYLTSLTGLKSMIPTTTDNGHLLHASALVLKAQEDKTHAGALIASLSNPWGDSVSAEVGSTGYKAVWPRDFYQCAMALLALGDTQTPLVSFNYLEKVQVSDKVKDNKGDGGWFLQKTHVDGTVEWVGVQLDQTAMPIMLGWKLWDSKILSDQELISWYNKMFKPAADFLVKGGTVNIGWNNAKITPPVTQQERWEEQSGHSPSTTAAVITGLAAATDIANLAGDKVSAALYAKTAKEYANNIEKLMFTTEGTFSKEKELNSAATNKNNGHYYVRLNKDKDINDAEKLGDNNGKPGVDKKSVIDGGFLELVRYGVRSADDAAVVDTLVEYDSQSIEDNLRVKYNFSFDGESGEFPGWRRYGNDGYGEDTLKGRGYFATGKNIEQQRGRVWPFFTGERGHYELAAANLEQKDINSATMTKLRNTYVRTMELFANEGMMLPEQVWDGVGNNDKYQYKLGQGTNSATPLAWTHAEYIKLLRSYTDKKVWDNYSELTQKFQR</sequence>
<feature type="domain" description="Glucodextranase N-terminal" evidence="2">
    <location>
        <begin position="33"/>
        <end position="321"/>
    </location>
</feature>
<organism evidence="3 4">
    <name type="scientific">Psychrosphaera saromensis</name>
    <dbReference type="NCBI Taxonomy" id="716813"/>
    <lineage>
        <taxon>Bacteria</taxon>
        <taxon>Pseudomonadati</taxon>
        <taxon>Pseudomonadota</taxon>
        <taxon>Gammaproteobacteria</taxon>
        <taxon>Alteromonadales</taxon>
        <taxon>Pseudoalteromonadaceae</taxon>
        <taxon>Psychrosphaera</taxon>
    </lineage>
</organism>
<dbReference type="GO" id="GO:0016757">
    <property type="term" value="F:glycosyltransferase activity"/>
    <property type="evidence" value="ECO:0007669"/>
    <property type="project" value="UniProtKB-ARBA"/>
</dbReference>
<dbReference type="InterPro" id="IPR011613">
    <property type="entry name" value="GH15-like"/>
</dbReference>
<dbReference type="GO" id="GO:0030246">
    <property type="term" value="F:carbohydrate binding"/>
    <property type="evidence" value="ECO:0007669"/>
    <property type="project" value="InterPro"/>
</dbReference>
<dbReference type="InterPro" id="IPR015220">
    <property type="entry name" value="Glucodextranase_N"/>
</dbReference>
<dbReference type="InterPro" id="IPR006425">
    <property type="entry name" value="Glucoamylase_bac"/>
</dbReference>
<proteinExistence type="predicted"/>
<dbReference type="CDD" id="cd07430">
    <property type="entry name" value="GH15_N"/>
    <property type="match status" value="1"/>
</dbReference>
<dbReference type="PANTHER" id="PTHR31616">
    <property type="entry name" value="TREHALASE"/>
    <property type="match status" value="1"/>
</dbReference>
<accession>A0A2S7UZV8</accession>